<evidence type="ECO:0000256" key="3">
    <source>
        <dbReference type="ARBA" id="ARBA00022989"/>
    </source>
</evidence>
<dbReference type="PROSITE" id="PS50850">
    <property type="entry name" value="MFS"/>
    <property type="match status" value="1"/>
</dbReference>
<dbReference type="Gene3D" id="1.20.1250.20">
    <property type="entry name" value="MFS general substrate transporter like domains"/>
    <property type="match status" value="1"/>
</dbReference>
<dbReference type="PANTHER" id="PTHR23502">
    <property type="entry name" value="MAJOR FACILITATOR SUPERFAMILY"/>
    <property type="match status" value="1"/>
</dbReference>
<feature type="domain" description="Major facilitator superfamily (MFS) profile" evidence="7">
    <location>
        <begin position="51"/>
        <end position="481"/>
    </location>
</feature>
<dbReference type="InterPro" id="IPR036259">
    <property type="entry name" value="MFS_trans_sf"/>
</dbReference>
<feature type="transmembrane region" description="Helical" evidence="6">
    <location>
        <begin position="85"/>
        <end position="104"/>
    </location>
</feature>
<feature type="transmembrane region" description="Helical" evidence="6">
    <location>
        <begin position="205"/>
        <end position="225"/>
    </location>
</feature>
<protein>
    <submittedName>
        <fullName evidence="8">Cycloheximide resistance protein</fullName>
    </submittedName>
</protein>
<feature type="transmembrane region" description="Helical" evidence="6">
    <location>
        <begin position="421"/>
        <end position="442"/>
    </location>
</feature>
<gene>
    <name evidence="8" type="ORF">PVAG01_09275</name>
</gene>
<keyword evidence="3 6" id="KW-1133">Transmembrane helix</keyword>
<feature type="transmembrane region" description="Helical" evidence="6">
    <location>
        <begin position="454"/>
        <end position="476"/>
    </location>
</feature>
<evidence type="ECO:0000256" key="2">
    <source>
        <dbReference type="ARBA" id="ARBA00022692"/>
    </source>
</evidence>
<keyword evidence="2 6" id="KW-0812">Transmembrane</keyword>
<evidence type="ECO:0000256" key="5">
    <source>
        <dbReference type="SAM" id="MobiDB-lite"/>
    </source>
</evidence>
<dbReference type="EMBL" id="JBFCZG010000008">
    <property type="protein sequence ID" value="KAL3419054.1"/>
    <property type="molecule type" value="Genomic_DNA"/>
</dbReference>
<keyword evidence="4 6" id="KW-0472">Membrane</keyword>
<evidence type="ECO:0000313" key="8">
    <source>
        <dbReference type="EMBL" id="KAL3419054.1"/>
    </source>
</evidence>
<feature type="transmembrane region" description="Helical" evidence="6">
    <location>
        <begin position="140"/>
        <end position="161"/>
    </location>
</feature>
<evidence type="ECO:0000256" key="4">
    <source>
        <dbReference type="ARBA" id="ARBA00023136"/>
    </source>
</evidence>
<sequence length="488" mass="54421">MVQNGRDHETAPLLQHRDSQQDNQEDRELVQFTKEDSDNPRAWPKKKKLGNIAVIASMAIFSPLASSMFAPGIEKIAESLNVDKNSVIGCQTGYVVMLGIGPLITAPLSETFGRKTLYLSCFSIFTLLQIPTALSKSLPVLIFLRTVTGFFGSVGIANGGGTISDMYDPSERAGIFGWYLLGPLLGPTIGPLFGGIILENLEWPWLFWILTIASGVVVITSFLFLHETYVPVLLARHKRDLEQNKGGKYYFEGEDDRPLAIKLVQSFKRPLRILFTQPIVLTMAAYQALIFATTYSLYTQFQTIYGSDSYYGFGTLQVGLLYLFPGIGFLVAVLILVPRIDTIYNALTRKHNGEGKPEYRLPLANIGSVLIPISLFWFAWAVQFKLHWAISIISTFFYGIGQVAIFNSVQNYYIDSFEKYAASAIAAGALFRSVVGGVVPMFTPILLDKFGVGWGMSVFAFISVLLAPSPIFFWYYGEWLRERFAIEL</sequence>
<feature type="transmembrane region" description="Helical" evidence="6">
    <location>
        <begin position="318"/>
        <end position="338"/>
    </location>
</feature>
<comment type="caution">
    <text evidence="8">The sequence shown here is derived from an EMBL/GenBank/DDBJ whole genome shotgun (WGS) entry which is preliminary data.</text>
</comment>
<feature type="transmembrane region" description="Helical" evidence="6">
    <location>
        <begin position="116"/>
        <end position="134"/>
    </location>
</feature>
<dbReference type="Pfam" id="PF07690">
    <property type="entry name" value="MFS_1"/>
    <property type="match status" value="1"/>
</dbReference>
<feature type="transmembrane region" description="Helical" evidence="6">
    <location>
        <begin position="359"/>
        <end position="380"/>
    </location>
</feature>
<dbReference type="Proteomes" id="UP001629113">
    <property type="component" value="Unassembled WGS sequence"/>
</dbReference>
<keyword evidence="9" id="KW-1185">Reference proteome</keyword>
<organism evidence="8 9">
    <name type="scientific">Phlyctema vagabunda</name>
    <dbReference type="NCBI Taxonomy" id="108571"/>
    <lineage>
        <taxon>Eukaryota</taxon>
        <taxon>Fungi</taxon>
        <taxon>Dikarya</taxon>
        <taxon>Ascomycota</taxon>
        <taxon>Pezizomycotina</taxon>
        <taxon>Leotiomycetes</taxon>
        <taxon>Helotiales</taxon>
        <taxon>Dermateaceae</taxon>
        <taxon>Phlyctema</taxon>
    </lineage>
</organism>
<dbReference type="PANTHER" id="PTHR23502:SF171">
    <property type="entry name" value="MAJOR FACILITATOR SUPERFAMILY (MFS) PROFILE DOMAIN-CONTAINING PROTEIN"/>
    <property type="match status" value="1"/>
</dbReference>
<name>A0ABR4P6X4_9HELO</name>
<proteinExistence type="predicted"/>
<dbReference type="InterPro" id="IPR011701">
    <property type="entry name" value="MFS"/>
</dbReference>
<feature type="compositionally biased region" description="Basic and acidic residues" evidence="5">
    <location>
        <begin position="1"/>
        <end position="39"/>
    </location>
</feature>
<feature type="transmembrane region" description="Helical" evidence="6">
    <location>
        <begin position="278"/>
        <end position="298"/>
    </location>
</feature>
<feature type="transmembrane region" description="Helical" evidence="6">
    <location>
        <begin position="173"/>
        <end position="193"/>
    </location>
</feature>
<evidence type="ECO:0000259" key="7">
    <source>
        <dbReference type="PROSITE" id="PS50850"/>
    </source>
</evidence>
<dbReference type="InterPro" id="IPR020846">
    <property type="entry name" value="MFS_dom"/>
</dbReference>
<evidence type="ECO:0000256" key="1">
    <source>
        <dbReference type="ARBA" id="ARBA00004141"/>
    </source>
</evidence>
<evidence type="ECO:0000256" key="6">
    <source>
        <dbReference type="SAM" id="Phobius"/>
    </source>
</evidence>
<dbReference type="CDD" id="cd17323">
    <property type="entry name" value="MFS_Tpo1_MDR_like"/>
    <property type="match status" value="1"/>
</dbReference>
<feature type="transmembrane region" description="Helical" evidence="6">
    <location>
        <begin position="49"/>
        <end position="73"/>
    </location>
</feature>
<comment type="subcellular location">
    <subcellularLocation>
        <location evidence="1">Membrane</location>
        <topology evidence="1">Multi-pass membrane protein</topology>
    </subcellularLocation>
</comment>
<reference evidence="8 9" key="1">
    <citation type="submission" date="2024-06" db="EMBL/GenBank/DDBJ databases">
        <title>Complete genome of Phlyctema vagabunda strain 19-DSS-EL-015.</title>
        <authorList>
            <person name="Fiorenzani C."/>
        </authorList>
    </citation>
    <scope>NUCLEOTIDE SEQUENCE [LARGE SCALE GENOMIC DNA]</scope>
    <source>
        <strain evidence="8 9">19-DSS-EL-015</strain>
    </source>
</reference>
<feature type="transmembrane region" description="Helical" evidence="6">
    <location>
        <begin position="386"/>
        <end position="409"/>
    </location>
</feature>
<accession>A0ABR4P6X4</accession>
<evidence type="ECO:0000313" key="9">
    <source>
        <dbReference type="Proteomes" id="UP001629113"/>
    </source>
</evidence>
<dbReference type="SUPFAM" id="SSF103473">
    <property type="entry name" value="MFS general substrate transporter"/>
    <property type="match status" value="1"/>
</dbReference>
<feature type="region of interest" description="Disordered" evidence="5">
    <location>
        <begin position="1"/>
        <end position="44"/>
    </location>
</feature>